<dbReference type="InterPro" id="IPR043728">
    <property type="entry name" value="DUF5671"/>
</dbReference>
<dbReference type="Proteomes" id="UP000176431">
    <property type="component" value="Unassembled WGS sequence"/>
</dbReference>
<reference evidence="3 4" key="1">
    <citation type="journal article" date="2016" name="Nat. Commun.">
        <title>Thousands of microbial genomes shed light on interconnected biogeochemical processes in an aquifer system.</title>
        <authorList>
            <person name="Anantharaman K."/>
            <person name="Brown C.T."/>
            <person name="Hug L.A."/>
            <person name="Sharon I."/>
            <person name="Castelle C.J."/>
            <person name="Probst A.J."/>
            <person name="Thomas B.C."/>
            <person name="Singh A."/>
            <person name="Wilkins M.J."/>
            <person name="Karaoz U."/>
            <person name="Brodie E.L."/>
            <person name="Williams K.H."/>
            <person name="Hubbard S.S."/>
            <person name="Banfield J.F."/>
        </authorList>
    </citation>
    <scope>NUCLEOTIDE SEQUENCE [LARGE SCALE GENOMIC DNA]</scope>
</reference>
<evidence type="ECO:0000313" key="4">
    <source>
        <dbReference type="Proteomes" id="UP000176431"/>
    </source>
</evidence>
<organism evidence="3 4">
    <name type="scientific">Candidatus Azambacteria bacterium RIFCSPHIGHO2_01_FULL_40_24</name>
    <dbReference type="NCBI Taxonomy" id="1797301"/>
    <lineage>
        <taxon>Bacteria</taxon>
        <taxon>Candidatus Azamiibacteriota</taxon>
    </lineage>
</organism>
<feature type="domain" description="DUF5671" evidence="2">
    <location>
        <begin position="16"/>
        <end position="153"/>
    </location>
</feature>
<dbReference type="AlphaFoldDB" id="A0A1F5B494"/>
<keyword evidence="1" id="KW-1133">Transmembrane helix</keyword>
<evidence type="ECO:0000256" key="1">
    <source>
        <dbReference type="SAM" id="Phobius"/>
    </source>
</evidence>
<feature type="transmembrane region" description="Helical" evidence="1">
    <location>
        <begin position="17"/>
        <end position="42"/>
    </location>
</feature>
<feature type="transmembrane region" description="Helical" evidence="1">
    <location>
        <begin position="171"/>
        <end position="191"/>
    </location>
</feature>
<sequence length="324" mass="37545">MATETENKILKTEPKDVFLHLLAIIALYASATAFLVMLFQYINILIPDVLERGYYQLQSYYSSIRWSISSLIVIFPVYVWAIYYLNKIYSLEPEKRNLRIRKWLLNFTVFAAALIIIGDLVTLIYSFLGGDITSKFVLKIVAVFFVAVSVFFYYFWELKNWDKISEMAKKIFIYTIIAIITAAIFAGFFIVGSPQKERSRRFDDQRVSDLQIIQGQIIYYWQNKEKLPTTLNDLKDPISGFTPAKDPQTGEGYVYNVKNELEFALCASFNLPNLQSGQPSVELPTYPPQYYPKTEDSNWGHNAGYVCFERSIDPELYRPIQKAK</sequence>
<gene>
    <name evidence="3" type="ORF">A2819_01165</name>
</gene>
<accession>A0A1F5B494</accession>
<dbReference type="Pfam" id="PF18920">
    <property type="entry name" value="DUF5671"/>
    <property type="match status" value="1"/>
</dbReference>
<name>A0A1F5B494_9BACT</name>
<evidence type="ECO:0000259" key="2">
    <source>
        <dbReference type="Pfam" id="PF18920"/>
    </source>
</evidence>
<comment type="caution">
    <text evidence="3">The sequence shown here is derived from an EMBL/GenBank/DDBJ whole genome shotgun (WGS) entry which is preliminary data.</text>
</comment>
<feature type="transmembrane region" description="Helical" evidence="1">
    <location>
        <begin position="103"/>
        <end position="124"/>
    </location>
</feature>
<keyword evidence="1" id="KW-0472">Membrane</keyword>
<feature type="transmembrane region" description="Helical" evidence="1">
    <location>
        <begin position="136"/>
        <end position="156"/>
    </location>
</feature>
<feature type="transmembrane region" description="Helical" evidence="1">
    <location>
        <begin position="63"/>
        <end position="83"/>
    </location>
</feature>
<proteinExistence type="predicted"/>
<evidence type="ECO:0000313" key="3">
    <source>
        <dbReference type="EMBL" id="OGD25437.1"/>
    </source>
</evidence>
<protein>
    <recommendedName>
        <fullName evidence="2">DUF5671 domain-containing protein</fullName>
    </recommendedName>
</protein>
<dbReference type="EMBL" id="MEYK01000012">
    <property type="protein sequence ID" value="OGD25437.1"/>
    <property type="molecule type" value="Genomic_DNA"/>
</dbReference>
<keyword evidence="1" id="KW-0812">Transmembrane</keyword>